<dbReference type="Proteomes" id="UP001065174">
    <property type="component" value="Chromosome"/>
</dbReference>
<organism evidence="5 6">
    <name type="scientific">Reichenbachiella agarivorans</name>
    <dbReference type="NCBI Taxonomy" id="2979464"/>
    <lineage>
        <taxon>Bacteria</taxon>
        <taxon>Pseudomonadati</taxon>
        <taxon>Bacteroidota</taxon>
        <taxon>Cytophagia</taxon>
        <taxon>Cytophagales</taxon>
        <taxon>Reichenbachiellaceae</taxon>
        <taxon>Reichenbachiella</taxon>
    </lineage>
</organism>
<evidence type="ECO:0000313" key="5">
    <source>
        <dbReference type="EMBL" id="UXP30950.1"/>
    </source>
</evidence>
<feature type="domain" description="Methyltransferase type 11" evidence="4">
    <location>
        <begin position="33"/>
        <end position="134"/>
    </location>
</feature>
<name>A0ABY6CKA5_9BACT</name>
<dbReference type="RefSeq" id="WP_262308396.1">
    <property type="nucleotide sequence ID" value="NZ_CP106679.1"/>
</dbReference>
<dbReference type="Gene3D" id="3.40.50.150">
    <property type="entry name" value="Vaccinia Virus protein VP39"/>
    <property type="match status" value="1"/>
</dbReference>
<dbReference type="PANTHER" id="PTHR43464:SF19">
    <property type="entry name" value="UBIQUINONE BIOSYNTHESIS O-METHYLTRANSFERASE, MITOCHONDRIAL"/>
    <property type="match status" value="1"/>
</dbReference>
<dbReference type="GO" id="GO:0008168">
    <property type="term" value="F:methyltransferase activity"/>
    <property type="evidence" value="ECO:0007669"/>
    <property type="project" value="UniProtKB-KW"/>
</dbReference>
<keyword evidence="1 5" id="KW-0489">Methyltransferase</keyword>
<evidence type="ECO:0000259" key="4">
    <source>
        <dbReference type="Pfam" id="PF08241"/>
    </source>
</evidence>
<keyword evidence="2" id="KW-0808">Transferase</keyword>
<dbReference type="CDD" id="cd02440">
    <property type="entry name" value="AdoMet_MTases"/>
    <property type="match status" value="1"/>
</dbReference>
<keyword evidence="6" id="KW-1185">Reference proteome</keyword>
<gene>
    <name evidence="5" type="ORF">N6H18_11375</name>
</gene>
<dbReference type="PANTHER" id="PTHR43464">
    <property type="entry name" value="METHYLTRANSFERASE"/>
    <property type="match status" value="1"/>
</dbReference>
<dbReference type="SUPFAM" id="SSF53335">
    <property type="entry name" value="S-adenosyl-L-methionine-dependent methyltransferases"/>
    <property type="match status" value="1"/>
</dbReference>
<reference evidence="5" key="1">
    <citation type="submission" date="2022-09" db="EMBL/GenBank/DDBJ databases">
        <title>Comparative genomics and taxonomic characterization of three novel marine species of genus Reichenbachiella exhibiting antioxidant and polysaccharide degradation activities.</title>
        <authorList>
            <person name="Muhammad N."/>
            <person name="Lee Y.-J."/>
            <person name="Ko J."/>
            <person name="Kim S.-G."/>
        </authorList>
    </citation>
    <scope>NUCLEOTIDE SEQUENCE</scope>
    <source>
        <strain evidence="5">BKB1-1</strain>
    </source>
</reference>
<evidence type="ECO:0000256" key="2">
    <source>
        <dbReference type="ARBA" id="ARBA00022679"/>
    </source>
</evidence>
<dbReference type="EMBL" id="CP106679">
    <property type="protein sequence ID" value="UXP30950.1"/>
    <property type="molecule type" value="Genomic_DNA"/>
</dbReference>
<accession>A0ABY6CKA5</accession>
<proteinExistence type="predicted"/>
<dbReference type="GO" id="GO:0032259">
    <property type="term" value="P:methylation"/>
    <property type="evidence" value="ECO:0007669"/>
    <property type="project" value="UniProtKB-KW"/>
</dbReference>
<evidence type="ECO:0000256" key="3">
    <source>
        <dbReference type="ARBA" id="ARBA00022691"/>
    </source>
</evidence>
<sequence>MTIQQLNKELGNIDLYLLDQILKGNIDTNAKILDAGCGEGRNLIYFLNNHYEVHGIDQNPDAIRMLQFILGANYPQINKGNFHIGTIDQIPYPNETFDWIISSAVLHFAQNQEDFWAGIKEMTRVLKTNGVLFVRMTSDIGLDEMPETENGKYNLPDGSYRFLITEELISQLLTDFAFTPIEPIKSVVVDKMRSMTTLVLRKNQIQA</sequence>
<evidence type="ECO:0000313" key="6">
    <source>
        <dbReference type="Proteomes" id="UP001065174"/>
    </source>
</evidence>
<dbReference type="InterPro" id="IPR029063">
    <property type="entry name" value="SAM-dependent_MTases_sf"/>
</dbReference>
<evidence type="ECO:0000256" key="1">
    <source>
        <dbReference type="ARBA" id="ARBA00022603"/>
    </source>
</evidence>
<protein>
    <submittedName>
        <fullName evidence="5">Class I SAM-dependent methyltransferase</fullName>
    </submittedName>
</protein>
<dbReference type="Pfam" id="PF08241">
    <property type="entry name" value="Methyltransf_11"/>
    <property type="match status" value="1"/>
</dbReference>
<dbReference type="InterPro" id="IPR013216">
    <property type="entry name" value="Methyltransf_11"/>
</dbReference>
<keyword evidence="3" id="KW-0949">S-adenosyl-L-methionine</keyword>